<gene>
    <name evidence="2" type="ORF">VNI00_003810</name>
</gene>
<keyword evidence="3" id="KW-1185">Reference proteome</keyword>
<feature type="region of interest" description="Disordered" evidence="1">
    <location>
        <begin position="222"/>
        <end position="245"/>
    </location>
</feature>
<reference evidence="2 3" key="1">
    <citation type="submission" date="2024-01" db="EMBL/GenBank/DDBJ databases">
        <title>A draft genome for a cacao thread blight-causing isolate of Paramarasmius palmivorus.</title>
        <authorList>
            <person name="Baruah I.K."/>
            <person name="Bukari Y."/>
            <person name="Amoako-Attah I."/>
            <person name="Meinhardt L.W."/>
            <person name="Bailey B.A."/>
            <person name="Cohen S.P."/>
        </authorList>
    </citation>
    <scope>NUCLEOTIDE SEQUENCE [LARGE SCALE GENOMIC DNA]</scope>
    <source>
        <strain evidence="2 3">GH-12</strain>
    </source>
</reference>
<organism evidence="2 3">
    <name type="scientific">Paramarasmius palmivorus</name>
    <dbReference type="NCBI Taxonomy" id="297713"/>
    <lineage>
        <taxon>Eukaryota</taxon>
        <taxon>Fungi</taxon>
        <taxon>Dikarya</taxon>
        <taxon>Basidiomycota</taxon>
        <taxon>Agaricomycotina</taxon>
        <taxon>Agaricomycetes</taxon>
        <taxon>Agaricomycetidae</taxon>
        <taxon>Agaricales</taxon>
        <taxon>Marasmiineae</taxon>
        <taxon>Marasmiaceae</taxon>
        <taxon>Paramarasmius</taxon>
    </lineage>
</organism>
<dbReference type="Proteomes" id="UP001383192">
    <property type="component" value="Unassembled WGS sequence"/>
</dbReference>
<protein>
    <submittedName>
        <fullName evidence="2">Uncharacterized protein</fullName>
    </submittedName>
</protein>
<sequence>MLRALRKATTAFLFTQFPGTVGDLVADEPLELSRHSSSDTVTIPPELPIQRVIIMDDNITQPLLDDVSGTPLHIPDAHVQHLVSLIRANLDKVHWHNGRVRAHQQKIEQHMELVETSTRDAEMALDHSYDNFVRGVDLTPGGGHVKSLEDSADPAALDTRTSNKAIQTEEYHGTTNTAPAKGQSILFKGSLFQTFSRTGPLHPFACSETPAVSSISRAALPSLPEPQAHPKTKNARSALPLSMEPPRITAKGKEKERQQPQQAYLVLTGHGDSIYLNRTQANKVAKAQGCMTLTFLSQHDAQLALTSCIASKLLEYLREVEYESTWFAVLKGTNPGVCQRSELLRQIGKEHLKDLTSDDILLASTEQEAEDIYYDCKQMYESE</sequence>
<evidence type="ECO:0000313" key="3">
    <source>
        <dbReference type="Proteomes" id="UP001383192"/>
    </source>
</evidence>
<proteinExistence type="predicted"/>
<evidence type="ECO:0000256" key="1">
    <source>
        <dbReference type="SAM" id="MobiDB-lite"/>
    </source>
</evidence>
<comment type="caution">
    <text evidence="2">The sequence shown here is derived from an EMBL/GenBank/DDBJ whole genome shotgun (WGS) entry which is preliminary data.</text>
</comment>
<dbReference type="EMBL" id="JAYKXP010000010">
    <property type="protein sequence ID" value="KAK7053191.1"/>
    <property type="molecule type" value="Genomic_DNA"/>
</dbReference>
<evidence type="ECO:0000313" key="2">
    <source>
        <dbReference type="EMBL" id="KAK7053191.1"/>
    </source>
</evidence>
<accession>A0AAW0DQE4</accession>
<dbReference type="AlphaFoldDB" id="A0AAW0DQE4"/>
<name>A0AAW0DQE4_9AGAR</name>